<feature type="domain" description="RRP12 HEAT" evidence="5">
    <location>
        <begin position="369"/>
        <end position="666"/>
    </location>
</feature>
<dbReference type="InParanoid" id="D7FLE4"/>
<evidence type="ECO:0000256" key="2">
    <source>
        <dbReference type="ARBA" id="ARBA00007690"/>
    </source>
</evidence>
<proteinExistence type="inferred from homology"/>
<dbReference type="InterPro" id="IPR011989">
    <property type="entry name" value="ARM-like"/>
</dbReference>
<comment type="subcellular location">
    <subcellularLocation>
        <location evidence="1">Nucleus</location>
    </subcellularLocation>
</comment>
<evidence type="ECO:0000313" key="8">
    <source>
        <dbReference type="Proteomes" id="UP000002630"/>
    </source>
</evidence>
<dbReference type="EMBL" id="FN649760">
    <property type="protein sequence ID" value="CBJ29712.1"/>
    <property type="molecule type" value="Genomic_DNA"/>
</dbReference>
<dbReference type="Gene3D" id="1.25.10.10">
    <property type="entry name" value="Leucine-rich Repeat Variant"/>
    <property type="match status" value="1"/>
</dbReference>
<reference evidence="7 8" key="1">
    <citation type="journal article" date="2010" name="Nature">
        <title>The Ectocarpus genome and the independent evolution of multicellularity in brown algae.</title>
        <authorList>
            <person name="Cock J.M."/>
            <person name="Sterck L."/>
            <person name="Rouze P."/>
            <person name="Scornet D."/>
            <person name="Allen A.E."/>
            <person name="Amoutzias G."/>
            <person name="Anthouard V."/>
            <person name="Artiguenave F."/>
            <person name="Aury J.M."/>
            <person name="Badger J.H."/>
            <person name="Beszteri B."/>
            <person name="Billiau K."/>
            <person name="Bonnet E."/>
            <person name="Bothwell J.H."/>
            <person name="Bowler C."/>
            <person name="Boyen C."/>
            <person name="Brownlee C."/>
            <person name="Carrano C.J."/>
            <person name="Charrier B."/>
            <person name="Cho G.Y."/>
            <person name="Coelho S.M."/>
            <person name="Collen J."/>
            <person name="Corre E."/>
            <person name="Da Silva C."/>
            <person name="Delage L."/>
            <person name="Delaroque N."/>
            <person name="Dittami S.M."/>
            <person name="Doulbeau S."/>
            <person name="Elias M."/>
            <person name="Farnham G."/>
            <person name="Gachon C.M."/>
            <person name="Gschloessl B."/>
            <person name="Heesch S."/>
            <person name="Jabbari K."/>
            <person name="Jubin C."/>
            <person name="Kawai H."/>
            <person name="Kimura K."/>
            <person name="Kloareg B."/>
            <person name="Kupper F.C."/>
            <person name="Lang D."/>
            <person name="Le Bail A."/>
            <person name="Leblanc C."/>
            <person name="Lerouge P."/>
            <person name="Lohr M."/>
            <person name="Lopez P.J."/>
            <person name="Martens C."/>
            <person name="Maumus F."/>
            <person name="Michel G."/>
            <person name="Miranda-Saavedra D."/>
            <person name="Morales J."/>
            <person name="Moreau H."/>
            <person name="Motomura T."/>
            <person name="Nagasato C."/>
            <person name="Napoli C.A."/>
            <person name="Nelson D.R."/>
            <person name="Nyvall-Collen P."/>
            <person name="Peters A.F."/>
            <person name="Pommier C."/>
            <person name="Potin P."/>
            <person name="Poulain J."/>
            <person name="Quesneville H."/>
            <person name="Read B."/>
            <person name="Rensing S.A."/>
            <person name="Ritter A."/>
            <person name="Rousvoal S."/>
            <person name="Samanta M."/>
            <person name="Samson G."/>
            <person name="Schroeder D.C."/>
            <person name="Segurens B."/>
            <person name="Strittmatter M."/>
            <person name="Tonon T."/>
            <person name="Tregear J.W."/>
            <person name="Valentin K."/>
            <person name="von Dassow P."/>
            <person name="Yamagishi T."/>
            <person name="Van de Peer Y."/>
            <person name="Wincker P."/>
        </authorList>
    </citation>
    <scope>NUCLEOTIDE SEQUENCE [LARGE SCALE GENOMIC DNA]</scope>
    <source>
        <strain evidence="8">Ec32 / CCAP1310/4</strain>
    </source>
</reference>
<dbReference type="Pfam" id="PF25772">
    <property type="entry name" value="HEAT_RRP12_N"/>
    <property type="match status" value="1"/>
</dbReference>
<dbReference type="SUPFAM" id="SSF48371">
    <property type="entry name" value="ARM repeat"/>
    <property type="match status" value="1"/>
</dbReference>
<evidence type="ECO:0000256" key="4">
    <source>
        <dbReference type="SAM" id="MobiDB-lite"/>
    </source>
</evidence>
<dbReference type="InterPro" id="IPR057860">
    <property type="entry name" value="HEAT_RRP12_N"/>
</dbReference>
<dbReference type="InterPro" id="IPR052087">
    <property type="entry name" value="RRP12"/>
</dbReference>
<dbReference type="Proteomes" id="UP000002630">
    <property type="component" value="Unassembled WGS sequence"/>
</dbReference>
<feature type="compositionally biased region" description="Acidic residues" evidence="4">
    <location>
        <begin position="1180"/>
        <end position="1192"/>
    </location>
</feature>
<dbReference type="InterPro" id="IPR016024">
    <property type="entry name" value="ARM-type_fold"/>
</dbReference>
<dbReference type="Pfam" id="PF08161">
    <property type="entry name" value="RRP12_HEAT"/>
    <property type="match status" value="1"/>
</dbReference>
<feature type="region of interest" description="Disordered" evidence="4">
    <location>
        <begin position="1"/>
        <end position="22"/>
    </location>
</feature>
<name>D7FLE4_ECTSI</name>
<dbReference type="GO" id="GO:0005634">
    <property type="term" value="C:nucleus"/>
    <property type="evidence" value="ECO:0007669"/>
    <property type="project" value="UniProtKB-SubCell"/>
</dbReference>
<sequence>MAAVSMSLGATSLEQSHPPQDDPFAAIREAALEEDGAAEGLLVILSALRETIGECRVTPSATAGKATAEPSASEYLAAIIPALQGTDQSHTPQLLSLLVAVMPHAHRSLLRQKFPAVAAVFMALLKENGLEAEDTEATAVASSANVLQRVLICTGHLLAAQEPSSAVWNSPGVLRAFHSLLHFFADHRSKVRRAAQEAVVAVLATQRSGSVSGGIGGTNKTMSSKGPAALTMEFCRVVVNSCTSQDVTRALHLLQFMRLGVPLFPPNQAASLCELSLRLLPLGSPALTAAVMQMLSAVVQSPRPCMTAPLLAKLTEELLTLQPSRSAGAGAVSFAPLVASCLVRLQGMDSEASSKLLAQAVLALTDYCESSSTTVHKSSCGALNLMFQACVDQSMVTQMAGSLGRGHAASGPLADTLSALESLLQYRFQRSWPQSLPLLGRLFLHLRGASYPLLVNVLRGLGELHDALTSVPSAALPGVTSALNEAVSFAIQGMGTERVLGVLPLAPTGATPVAEGGLAEARAWLLPLLTEHTGAAPSRLAFFQSYVLTTAKACDGAAKSGRLTANEARTQRFRVVQLWGLLPGFCARPSDVASTFGNLAPTLANAMQDVNYPGILPVVCAGLQALVAGVKSRCGAEVGGGDAAAKADLEKLSHTTTRFLPKLFALVDPGGDGVVAAGAETGPDASAAMMAANERTAAVCGAAAALATVAPPAFLSTLFKKLLQKLIESTTVGGADAAGTERAEEKAPALKRAQVLLELASGLAPSLDQEATSLLYRSTKPLVLDDSSPQLQKRAYKVLLALCAHRADFMSSPENLPNVLELFTSSLLSCHVSARVMRLQCLSRLAASFTPEKDVQAKFLPAATLEVVLCTKDSNGRTRELAYNVLVLLAVARGNPADTARTVVGGLAASTPHARSAAVLALGYLQLEFGHFRSERWDARVADMVPELTATMLLLLKEPSREVVKAVLGWLRVAVGGADREVLRPMIADIVVGVMSGTTPRHKDHFRAKIRIVLSKLCRKFGFEEIKALMPEQDKKLVAHMQTTAERELKAKKTRLAGGRGGGDDGGRGGSANPGEGKITKAVRTFDTIMEGSDADDSDSEDEGPNTTSTVKSMPAKGGARRGAAKGADMMVRERGEDGTSVVDLLDASMVRNMRVSSTKRGGMKKGGSGGGGFFSSDDSGSDDSDDDDDGPELGLRDGKFVIPGGSDEDESDDDGGGGGRKKKRSRNNGDDSDDDDDDDRVVDTGKNDSGFVHMAGQKSRAAADDSSSQGAMGRSVPGVRGSGAGRGGGVAGKRQKVGAVRGTATGAEFRSKKAGGDVKRKGATLEPYAYIPLDGRTLTGKKAGDTALKQYGAVVGTVRGAKKGRQQRRRGHK</sequence>
<feature type="compositionally biased region" description="Acidic residues" evidence="4">
    <location>
        <begin position="1207"/>
        <end position="1216"/>
    </location>
</feature>
<dbReference type="OrthoDB" id="2192888at2759"/>
<evidence type="ECO:0000259" key="6">
    <source>
        <dbReference type="Pfam" id="PF25772"/>
    </source>
</evidence>
<gene>
    <name evidence="7" type="ORF">Esi_0159_0040</name>
</gene>
<dbReference type="PANTHER" id="PTHR48287:SF1">
    <property type="entry name" value="ARM REPEAT SUPERFAMILY PROTEIN"/>
    <property type="match status" value="1"/>
</dbReference>
<dbReference type="PANTHER" id="PTHR48287">
    <property type="entry name" value="ARM REPEAT SUPERFAMILY PROTEIN"/>
    <property type="match status" value="1"/>
</dbReference>
<feature type="domain" description="RRP12 N-terminal HEAT" evidence="6">
    <location>
        <begin position="70"/>
        <end position="303"/>
    </location>
</feature>
<evidence type="ECO:0000259" key="5">
    <source>
        <dbReference type="Pfam" id="PF08161"/>
    </source>
</evidence>
<protein>
    <submittedName>
        <fullName evidence="7">Uncharacterized protein</fullName>
    </submittedName>
</protein>
<comment type="similarity">
    <text evidence="2">Belongs to the RRP12 family.</text>
</comment>
<accession>D7FLE4</accession>
<feature type="compositionally biased region" description="Polar residues" evidence="4">
    <location>
        <begin position="8"/>
        <end position="18"/>
    </location>
</feature>
<feature type="compositionally biased region" description="Gly residues" evidence="4">
    <location>
        <begin position="1165"/>
        <end position="1174"/>
    </location>
</feature>
<feature type="region of interest" description="Disordered" evidence="4">
    <location>
        <begin position="1048"/>
        <end position="1138"/>
    </location>
</feature>
<organism evidence="7 8">
    <name type="scientific">Ectocarpus siliculosus</name>
    <name type="common">Brown alga</name>
    <name type="synonym">Conferva siliculosa</name>
    <dbReference type="NCBI Taxonomy" id="2880"/>
    <lineage>
        <taxon>Eukaryota</taxon>
        <taxon>Sar</taxon>
        <taxon>Stramenopiles</taxon>
        <taxon>Ochrophyta</taxon>
        <taxon>PX clade</taxon>
        <taxon>Phaeophyceae</taxon>
        <taxon>Ectocarpales</taxon>
        <taxon>Ectocarpaceae</taxon>
        <taxon>Ectocarpus</taxon>
    </lineage>
</organism>
<evidence type="ECO:0000256" key="1">
    <source>
        <dbReference type="ARBA" id="ARBA00004123"/>
    </source>
</evidence>
<keyword evidence="8" id="KW-1185">Reference proteome</keyword>
<feature type="compositionally biased region" description="Acidic residues" evidence="4">
    <location>
        <begin position="1093"/>
        <end position="1104"/>
    </location>
</feature>
<evidence type="ECO:0000256" key="3">
    <source>
        <dbReference type="ARBA" id="ARBA00023242"/>
    </source>
</evidence>
<dbReference type="STRING" id="2880.D7FLE4"/>
<keyword evidence="3" id="KW-0539">Nucleus</keyword>
<dbReference type="InterPro" id="IPR012978">
    <property type="entry name" value="HEAT_RRP12"/>
</dbReference>
<feature type="region of interest" description="Disordered" evidence="4">
    <location>
        <begin position="1156"/>
        <end position="1305"/>
    </location>
</feature>
<feature type="compositionally biased region" description="Gly residues" evidence="4">
    <location>
        <begin position="1281"/>
        <end position="1292"/>
    </location>
</feature>
<evidence type="ECO:0000313" key="7">
    <source>
        <dbReference type="EMBL" id="CBJ29712.1"/>
    </source>
</evidence>
<dbReference type="eggNOG" id="KOG1248">
    <property type="taxonomic scope" value="Eukaryota"/>
</dbReference>
<feature type="compositionally biased region" description="Acidic residues" evidence="4">
    <location>
        <begin position="1231"/>
        <end position="1241"/>
    </location>
</feature>